<dbReference type="HOGENOM" id="CLU_028667_0_0_9"/>
<evidence type="ECO:0000256" key="3">
    <source>
        <dbReference type="ARBA" id="ARBA00022475"/>
    </source>
</evidence>
<comment type="pathway">
    <text evidence="2">Cell wall biogenesis; lipoteichoic acid biosynthesis.</text>
</comment>
<accession>C9LXT8</accession>
<protein>
    <submittedName>
        <fullName evidence="9 10">Sulfatase</fullName>
        <ecNumber evidence="10">3.1.6.-</ecNumber>
    </submittedName>
</protein>
<evidence type="ECO:0000256" key="6">
    <source>
        <dbReference type="ARBA" id="ARBA00023136"/>
    </source>
</evidence>
<dbReference type="EMBL" id="CP002637">
    <property type="protein sequence ID" value="AEB99372.1"/>
    <property type="molecule type" value="Genomic_DNA"/>
</dbReference>
<evidence type="ECO:0000313" key="12">
    <source>
        <dbReference type="Proteomes" id="UP000011124"/>
    </source>
</evidence>
<dbReference type="CDD" id="cd16015">
    <property type="entry name" value="LTA_synthase"/>
    <property type="match status" value="1"/>
</dbReference>
<dbReference type="GO" id="GO:0016787">
    <property type="term" value="F:hydrolase activity"/>
    <property type="evidence" value="ECO:0007669"/>
    <property type="project" value="UniProtKB-KW"/>
</dbReference>
<evidence type="ECO:0000256" key="5">
    <source>
        <dbReference type="ARBA" id="ARBA00022989"/>
    </source>
</evidence>
<dbReference type="STRING" id="546271.Selsp_0400"/>
<dbReference type="KEGG" id="ssg:Selsp_0400"/>
<dbReference type="Pfam" id="PF00884">
    <property type="entry name" value="Sulfatase"/>
    <property type="match status" value="1"/>
</dbReference>
<dbReference type="Proteomes" id="UP000003505">
    <property type="component" value="Unassembled WGS sequence"/>
</dbReference>
<keyword evidence="4 7" id="KW-0812">Transmembrane</keyword>
<dbReference type="GO" id="GO:0005886">
    <property type="term" value="C:plasma membrane"/>
    <property type="evidence" value="ECO:0007669"/>
    <property type="project" value="UniProtKB-SubCell"/>
</dbReference>
<dbReference type="Gene3D" id="3.40.720.10">
    <property type="entry name" value="Alkaline Phosphatase, subunit A"/>
    <property type="match status" value="1"/>
</dbReference>
<dbReference type="InterPro" id="IPR017850">
    <property type="entry name" value="Alkaline_phosphatase_core_sf"/>
</dbReference>
<evidence type="ECO:0000256" key="7">
    <source>
        <dbReference type="SAM" id="Phobius"/>
    </source>
</evidence>
<proteinExistence type="predicted"/>
<organism evidence="10 11">
    <name type="scientific">Selenomonas sputigena (strain ATCC 35185 / DSM 20758 / CCUG 44933 / VPI D19B-28)</name>
    <dbReference type="NCBI Taxonomy" id="546271"/>
    <lineage>
        <taxon>Bacteria</taxon>
        <taxon>Bacillati</taxon>
        <taxon>Bacillota</taxon>
        <taxon>Negativicutes</taxon>
        <taxon>Selenomonadales</taxon>
        <taxon>Selenomonadaceae</taxon>
        <taxon>Selenomonas</taxon>
    </lineage>
</organism>
<feature type="transmembrane region" description="Helical" evidence="7">
    <location>
        <begin position="48"/>
        <end position="77"/>
    </location>
</feature>
<evidence type="ECO:0000256" key="2">
    <source>
        <dbReference type="ARBA" id="ARBA00004936"/>
    </source>
</evidence>
<keyword evidence="10" id="KW-0378">Hydrolase</keyword>
<evidence type="ECO:0000313" key="11">
    <source>
        <dbReference type="Proteomes" id="UP000003505"/>
    </source>
</evidence>
<keyword evidence="3" id="KW-1003">Cell membrane</keyword>
<dbReference type="SUPFAM" id="SSF53649">
    <property type="entry name" value="Alkaline phosphatase-like"/>
    <property type="match status" value="1"/>
</dbReference>
<evidence type="ECO:0000313" key="9">
    <source>
        <dbReference type="EMBL" id="AEB99372.1"/>
    </source>
</evidence>
<gene>
    <name evidence="9" type="ordered locus">Selsp_0400</name>
    <name evidence="10" type="ORF">SELSPUOL_02296</name>
</gene>
<reference evidence="10 11" key="1">
    <citation type="submission" date="2009-09" db="EMBL/GenBank/DDBJ databases">
        <authorList>
            <person name="Weinstock G."/>
            <person name="Sodergren E."/>
            <person name="Clifton S."/>
            <person name="Fulton L."/>
            <person name="Fulton B."/>
            <person name="Courtney L."/>
            <person name="Fronick C."/>
            <person name="Harrison M."/>
            <person name="Strong C."/>
            <person name="Farmer C."/>
            <person name="Delahaunty K."/>
            <person name="Markovic C."/>
            <person name="Hall O."/>
            <person name="Minx P."/>
            <person name="Tomlinson C."/>
            <person name="Mitreva M."/>
            <person name="Nelson J."/>
            <person name="Hou S."/>
            <person name="Wollam A."/>
            <person name="Pepin K.H."/>
            <person name="Johnson M."/>
            <person name="Bhonagiri V."/>
            <person name="Nash W.E."/>
            <person name="Warren W."/>
            <person name="Chinwalla A."/>
            <person name="Mardis E.R."/>
            <person name="Wilson R.K."/>
        </authorList>
    </citation>
    <scope>NUCLEOTIDE SEQUENCE [LARGE SCALE GENOMIC DNA]</scope>
    <source>
        <strain evidence="10">ATCC 35185</strain>
        <strain evidence="11">ATCC 35185 / DSM 20758 / VPI D19B-28</strain>
    </source>
</reference>
<dbReference type="OrthoDB" id="9777768at2"/>
<dbReference type="EMBL" id="ACKP02000049">
    <property type="protein sequence ID" value="EEX76471.1"/>
    <property type="molecule type" value="Genomic_DNA"/>
</dbReference>
<keyword evidence="5 7" id="KW-1133">Transmembrane helix</keyword>
<feature type="transmembrane region" description="Helical" evidence="7">
    <location>
        <begin position="182"/>
        <end position="201"/>
    </location>
</feature>
<name>C9LXT8_SELS3</name>
<evidence type="ECO:0000259" key="8">
    <source>
        <dbReference type="Pfam" id="PF00884"/>
    </source>
</evidence>
<dbReference type="eggNOG" id="COG1368">
    <property type="taxonomic scope" value="Bacteria"/>
</dbReference>
<dbReference type="AlphaFoldDB" id="C9LXT8"/>
<evidence type="ECO:0000256" key="1">
    <source>
        <dbReference type="ARBA" id="ARBA00004651"/>
    </source>
</evidence>
<dbReference type="EC" id="3.1.6.-" evidence="10"/>
<dbReference type="InterPro" id="IPR000917">
    <property type="entry name" value="Sulfatase_N"/>
</dbReference>
<reference evidence="9 12" key="2">
    <citation type="submission" date="2011-04" db="EMBL/GenBank/DDBJ databases">
        <title>The complete genome of Selenomonas sputigena DSM 20758.</title>
        <authorList>
            <consortium name="US DOE Joint Genome Institute (JGI-PGF)"/>
            <person name="Lucas S."/>
            <person name="Copeland A."/>
            <person name="Lapidus A."/>
            <person name="Bruce D."/>
            <person name="Goodwin L."/>
            <person name="Pitluck S."/>
            <person name="Peters L."/>
            <person name="Kyrpides N."/>
            <person name="Mavromatis K."/>
            <person name="Ivanova N."/>
            <person name="Ovchinnikova G."/>
            <person name="Teshima H."/>
            <person name="Detter J.C."/>
            <person name="Tapia R."/>
            <person name="Han C."/>
            <person name="Land M."/>
            <person name="Hauser L."/>
            <person name="Markowitz V."/>
            <person name="Cheng J.-F."/>
            <person name="Hugenholtz P."/>
            <person name="Woyke T."/>
            <person name="Wu D."/>
            <person name="Gronow S."/>
            <person name="Wellnitz S."/>
            <person name="Schneider S."/>
            <person name="Klenk H.-P."/>
            <person name="Eisen J.A."/>
        </authorList>
    </citation>
    <scope>NUCLEOTIDE SEQUENCE [LARGE SCALE GENOMIC DNA]</scope>
    <source>
        <strain evidence="9">ATCC 35185</strain>
        <strain evidence="12">ATCC 35185 / DSM 20758 / VPI D19B-28</strain>
    </source>
</reference>
<feature type="domain" description="Sulfatase N-terminal" evidence="8">
    <location>
        <begin position="324"/>
        <end position="572"/>
    </location>
</feature>
<dbReference type="InterPro" id="IPR050448">
    <property type="entry name" value="OpgB/LTA_synthase_biosynth"/>
</dbReference>
<dbReference type="PANTHER" id="PTHR47371">
    <property type="entry name" value="LIPOTEICHOIC ACID SYNTHASE"/>
    <property type="match status" value="1"/>
</dbReference>
<feature type="transmembrane region" description="Helical" evidence="7">
    <location>
        <begin position="89"/>
        <end position="109"/>
    </location>
</feature>
<evidence type="ECO:0000256" key="4">
    <source>
        <dbReference type="ARBA" id="ARBA00022692"/>
    </source>
</evidence>
<feature type="transmembrane region" description="Helical" evidence="7">
    <location>
        <begin position="16"/>
        <end position="36"/>
    </location>
</feature>
<dbReference type="PANTHER" id="PTHR47371:SF3">
    <property type="entry name" value="PHOSPHOGLYCEROL TRANSFERASE I"/>
    <property type="match status" value="1"/>
</dbReference>
<dbReference type="Proteomes" id="UP000011124">
    <property type="component" value="Chromosome"/>
</dbReference>
<sequence>MRLEQFFANLQKDLKVFLFLLFVICLYRAYFMAYMSEAIAPNTSMGEVFLALWLGFRISLKSAGAIALLVFAFCSLPELVLPRLRLDRLRLWIGTAGSALLAIFFQARFPYYEVFHATFGREVVQGMHEDTQTIFSMLVESYALPTRLLAAVVLTAISYFLLRRLLRTETMPLPNCLNRWALGVGLFLFIPIFFIFIRFGGSFNYEHSINWENASVTKDPFLNECILDDIQAMYRVRDFYLNMQKDGGVSFIDVSRAEEYMGFLGGDMNRREGLEASLTRTARGARLPKPKHIFIILGETYAQWPMLPEYADLHGADGIKSLIAEDRAFYTQSFMPNGTFTLVAITGLVTGLSDVGMDLNYQPKSFREVYLTSMAPQFQRLGYRVEFWYGGYPEWDSIKKLSLAQGFDAFYGAPDYNAPQQNVWGTTDGHLFEALYDHLAEEEPTVHLIMTISNHPPYDIDLAAEGIDTAELESALQGRTEQPKQLALEVGHYRYMDKVVTDFVRRTMAAYPDSIFVITGDHSIRMDPTAQPTLFEHESVPFVLYGNGVTKDILPKDAVGGHTAIVPTLIELIAPEGFSYASIARSMTEGTKYAFNSDCWISREAMGNVDDDRMELLPGIASPQDDLATEREAALYEVAAMRTLSRILIGDMEQ</sequence>
<feature type="transmembrane region" description="Helical" evidence="7">
    <location>
        <begin position="142"/>
        <end position="162"/>
    </location>
</feature>
<evidence type="ECO:0000313" key="10">
    <source>
        <dbReference type="EMBL" id="EEX76471.1"/>
    </source>
</evidence>
<keyword evidence="6 7" id="KW-0472">Membrane</keyword>
<keyword evidence="12" id="KW-1185">Reference proteome</keyword>
<comment type="subcellular location">
    <subcellularLocation>
        <location evidence="1">Cell membrane</location>
        <topology evidence="1">Multi-pass membrane protein</topology>
    </subcellularLocation>
</comment>